<dbReference type="EMBL" id="CZQC01000028">
    <property type="protein sequence ID" value="CUS40848.1"/>
    <property type="molecule type" value="Genomic_DNA"/>
</dbReference>
<dbReference type="InterPro" id="IPR000182">
    <property type="entry name" value="GNAT_dom"/>
</dbReference>
<sequence>MTEANKLYKAAVYSGRAAPSDLLAGVYLDTELISVARIQINPEYGLIRHVCTLPLLRQQGYGAHVVYHATDLWQRQHANIPLYLLPLPHLHDWYQRLGFMPIADTDLPDALRKIVLQSRRRHKGLTAMYIQPSAR</sequence>
<dbReference type="Pfam" id="PF00583">
    <property type="entry name" value="Acetyltransf_1"/>
    <property type="match status" value="1"/>
</dbReference>
<feature type="domain" description="N-acetyltransferase" evidence="1">
    <location>
        <begin position="1"/>
        <end position="118"/>
    </location>
</feature>
<dbReference type="SUPFAM" id="SSF55729">
    <property type="entry name" value="Acyl-CoA N-acyltransferases (Nat)"/>
    <property type="match status" value="1"/>
</dbReference>
<organism evidence="2">
    <name type="scientific">hydrothermal vent metagenome</name>
    <dbReference type="NCBI Taxonomy" id="652676"/>
    <lineage>
        <taxon>unclassified sequences</taxon>
        <taxon>metagenomes</taxon>
        <taxon>ecological metagenomes</taxon>
    </lineage>
</organism>
<dbReference type="PROSITE" id="PS51186">
    <property type="entry name" value="GNAT"/>
    <property type="match status" value="1"/>
</dbReference>
<name>A0A160TBG9_9ZZZZ</name>
<proteinExistence type="predicted"/>
<dbReference type="AlphaFoldDB" id="A0A160TBG9"/>
<accession>A0A160TBG9</accession>
<dbReference type="InterPro" id="IPR016181">
    <property type="entry name" value="Acyl_CoA_acyltransferase"/>
</dbReference>
<reference evidence="2" key="1">
    <citation type="submission" date="2015-10" db="EMBL/GenBank/DDBJ databases">
        <authorList>
            <person name="Gilbert D.G."/>
        </authorList>
    </citation>
    <scope>NUCLEOTIDE SEQUENCE</scope>
</reference>
<evidence type="ECO:0000259" key="1">
    <source>
        <dbReference type="PROSITE" id="PS51186"/>
    </source>
</evidence>
<dbReference type="GO" id="GO:0016747">
    <property type="term" value="F:acyltransferase activity, transferring groups other than amino-acyl groups"/>
    <property type="evidence" value="ECO:0007669"/>
    <property type="project" value="InterPro"/>
</dbReference>
<gene>
    <name evidence="2" type="ORF">MGWOODY_Tha14</name>
</gene>
<dbReference type="Gene3D" id="3.40.630.30">
    <property type="match status" value="1"/>
</dbReference>
<protein>
    <recommendedName>
        <fullName evidence="1">N-acetyltransferase domain-containing protein</fullName>
    </recommendedName>
</protein>
<evidence type="ECO:0000313" key="2">
    <source>
        <dbReference type="EMBL" id="CUS40848.1"/>
    </source>
</evidence>